<keyword evidence="4" id="KW-0597">Phosphoprotein</keyword>
<evidence type="ECO:0000256" key="5">
    <source>
        <dbReference type="ARBA" id="ARBA00022679"/>
    </source>
</evidence>
<keyword evidence="5" id="KW-0808">Transferase</keyword>
<dbReference type="PROSITE" id="PS50885">
    <property type="entry name" value="HAMP"/>
    <property type="match status" value="1"/>
</dbReference>
<dbReference type="CDD" id="cd00082">
    <property type="entry name" value="HisKA"/>
    <property type="match status" value="1"/>
</dbReference>
<dbReference type="Proteomes" id="UP000321118">
    <property type="component" value="Unassembled WGS sequence"/>
</dbReference>
<dbReference type="Pfam" id="PF00512">
    <property type="entry name" value="HisKA"/>
    <property type="match status" value="1"/>
</dbReference>
<dbReference type="InterPro" id="IPR036097">
    <property type="entry name" value="HisK_dim/P_sf"/>
</dbReference>
<gene>
    <name evidence="13" type="ORF">CXY01_04050</name>
</gene>
<evidence type="ECO:0000256" key="4">
    <source>
        <dbReference type="ARBA" id="ARBA00022553"/>
    </source>
</evidence>
<comment type="subcellular location">
    <subcellularLocation>
        <location evidence="2">Cell membrane</location>
    </subcellularLocation>
</comment>
<evidence type="ECO:0000256" key="10">
    <source>
        <dbReference type="SAM" id="Phobius"/>
    </source>
</evidence>
<evidence type="ECO:0000259" key="12">
    <source>
        <dbReference type="PROSITE" id="PS50885"/>
    </source>
</evidence>
<keyword evidence="8 10" id="KW-1133">Transmembrane helix</keyword>
<keyword evidence="10" id="KW-0472">Membrane</keyword>
<dbReference type="Pfam" id="PF00672">
    <property type="entry name" value="HAMP"/>
    <property type="match status" value="1"/>
</dbReference>
<dbReference type="GO" id="GO:0000155">
    <property type="term" value="F:phosphorelay sensor kinase activity"/>
    <property type="evidence" value="ECO:0007669"/>
    <property type="project" value="InterPro"/>
</dbReference>
<dbReference type="Gene3D" id="6.10.340.10">
    <property type="match status" value="1"/>
</dbReference>
<dbReference type="Gene3D" id="1.10.287.130">
    <property type="match status" value="1"/>
</dbReference>
<evidence type="ECO:0000259" key="11">
    <source>
        <dbReference type="PROSITE" id="PS50109"/>
    </source>
</evidence>
<dbReference type="PANTHER" id="PTHR43547">
    <property type="entry name" value="TWO-COMPONENT HISTIDINE KINASE"/>
    <property type="match status" value="1"/>
</dbReference>
<dbReference type="InterPro" id="IPR003660">
    <property type="entry name" value="HAMP_dom"/>
</dbReference>
<feature type="transmembrane region" description="Helical" evidence="10">
    <location>
        <begin position="15"/>
        <end position="42"/>
    </location>
</feature>
<keyword evidence="6 10" id="KW-0812">Transmembrane</keyword>
<evidence type="ECO:0000256" key="2">
    <source>
        <dbReference type="ARBA" id="ARBA00004236"/>
    </source>
</evidence>
<dbReference type="InterPro" id="IPR004358">
    <property type="entry name" value="Sig_transdc_His_kin-like_C"/>
</dbReference>
<keyword evidence="7 13" id="KW-0418">Kinase</keyword>
<dbReference type="SMART" id="SM00304">
    <property type="entry name" value="HAMP"/>
    <property type="match status" value="1"/>
</dbReference>
<dbReference type="InterPro" id="IPR003661">
    <property type="entry name" value="HisK_dim/P_dom"/>
</dbReference>
<dbReference type="PROSITE" id="PS50109">
    <property type="entry name" value="HIS_KIN"/>
    <property type="match status" value="1"/>
</dbReference>
<dbReference type="Pfam" id="PF02518">
    <property type="entry name" value="HATPase_c"/>
    <property type="match status" value="1"/>
</dbReference>
<dbReference type="OrthoDB" id="9757990at2"/>
<evidence type="ECO:0000313" key="14">
    <source>
        <dbReference type="Proteomes" id="UP000321118"/>
    </source>
</evidence>
<dbReference type="InterPro" id="IPR036890">
    <property type="entry name" value="HATPase_C_sf"/>
</dbReference>
<dbReference type="AlphaFoldDB" id="A0A510V440"/>
<feature type="domain" description="HAMP" evidence="12">
    <location>
        <begin position="93"/>
        <end position="146"/>
    </location>
</feature>
<comment type="caution">
    <text evidence="13">The sequence shown here is derived from an EMBL/GenBank/DDBJ whole genome shotgun (WGS) entry which is preliminary data.</text>
</comment>
<reference evidence="13 14" key="1">
    <citation type="submission" date="2019-07" db="EMBL/GenBank/DDBJ databases">
        <title>Whole genome shotgun sequence of Cellulomonas xylanilytica NBRC 101102.</title>
        <authorList>
            <person name="Hosoyama A."/>
            <person name="Uohara A."/>
            <person name="Ohji S."/>
            <person name="Ichikawa N."/>
        </authorList>
    </citation>
    <scope>NUCLEOTIDE SEQUENCE [LARGE SCALE GENOMIC DNA]</scope>
    <source>
        <strain evidence="13 14">NBRC 101102</strain>
    </source>
</reference>
<evidence type="ECO:0000313" key="13">
    <source>
        <dbReference type="EMBL" id="GEK19885.1"/>
    </source>
</evidence>
<dbReference type="FunFam" id="3.30.565.10:FF:000006">
    <property type="entry name" value="Sensor histidine kinase WalK"/>
    <property type="match status" value="1"/>
</dbReference>
<dbReference type="SMART" id="SM00388">
    <property type="entry name" value="HisKA"/>
    <property type="match status" value="1"/>
</dbReference>
<dbReference type="EMBL" id="BJUB01000001">
    <property type="protein sequence ID" value="GEK19885.1"/>
    <property type="molecule type" value="Genomic_DNA"/>
</dbReference>
<dbReference type="InterPro" id="IPR003594">
    <property type="entry name" value="HATPase_dom"/>
</dbReference>
<dbReference type="RefSeq" id="WP_146925371.1">
    <property type="nucleotide sequence ID" value="NZ_BJUB01000001.1"/>
</dbReference>
<dbReference type="CDD" id="cd06225">
    <property type="entry name" value="HAMP"/>
    <property type="match status" value="1"/>
</dbReference>
<protein>
    <recommendedName>
        <fullName evidence="3">histidine kinase</fullName>
        <ecNumber evidence="3">2.7.13.3</ecNumber>
    </recommendedName>
</protein>
<evidence type="ECO:0000256" key="1">
    <source>
        <dbReference type="ARBA" id="ARBA00000085"/>
    </source>
</evidence>
<dbReference type="EC" id="2.7.13.3" evidence="3"/>
<organism evidence="13 14">
    <name type="scientific">Cellulomonas xylanilytica</name>
    <dbReference type="NCBI Taxonomy" id="233583"/>
    <lineage>
        <taxon>Bacteria</taxon>
        <taxon>Bacillati</taxon>
        <taxon>Actinomycetota</taxon>
        <taxon>Actinomycetes</taxon>
        <taxon>Micrococcales</taxon>
        <taxon>Cellulomonadaceae</taxon>
        <taxon>Cellulomonas</taxon>
    </lineage>
</organism>
<keyword evidence="14" id="KW-1185">Reference proteome</keyword>
<keyword evidence="9" id="KW-0902">Two-component regulatory system</keyword>
<feature type="domain" description="Histidine kinase" evidence="11">
    <location>
        <begin position="154"/>
        <end position="370"/>
    </location>
</feature>
<dbReference type="SMART" id="SM00387">
    <property type="entry name" value="HATPase_c"/>
    <property type="match status" value="1"/>
</dbReference>
<dbReference type="GO" id="GO:0005886">
    <property type="term" value="C:plasma membrane"/>
    <property type="evidence" value="ECO:0007669"/>
    <property type="project" value="UniProtKB-SubCell"/>
</dbReference>
<dbReference type="SUPFAM" id="SSF47384">
    <property type="entry name" value="Homodimeric domain of signal transducing histidine kinase"/>
    <property type="match status" value="1"/>
</dbReference>
<evidence type="ECO:0000256" key="9">
    <source>
        <dbReference type="ARBA" id="ARBA00023012"/>
    </source>
</evidence>
<dbReference type="CDD" id="cd00075">
    <property type="entry name" value="HATPase"/>
    <property type="match status" value="1"/>
</dbReference>
<sequence length="370" mass="37889">MTTGRQRPLGLASRLLVAIGIVLATAALTAWAVIAIVGPAVFHEHLARAGVSDHELADLHVEEAFRSSSTVASALAFVAAAIASAAVSIVLTRRIGGSLAAVSTAATSLGDGHYDVRVPSPGLGAEFDGLAGSFNRLADRLEDAHRLRGRLLADLAHEVRTPVATIAGYLEAIEDGVQPLDKTTLAVLRDQGDRLTRLAHDLAALTHAEAGDVMLDAAPVPPGELVDAALHAARERAAARSIDLTGSAEPGLPDVLADRHRIAQVLDNLLTNGLRHTPNGGALTVRAVGGDAGHVNLTVTDTGEGIGAEHLPHVFERFYRAGTARDRASGGSGIGLAISKALVEAHGGTIRASSGGPGQGATFTVTLPTA</sequence>
<dbReference type="Gene3D" id="3.30.565.10">
    <property type="entry name" value="Histidine kinase-like ATPase, C-terminal domain"/>
    <property type="match status" value="1"/>
</dbReference>
<proteinExistence type="predicted"/>
<feature type="transmembrane region" description="Helical" evidence="10">
    <location>
        <begin position="71"/>
        <end position="91"/>
    </location>
</feature>
<evidence type="ECO:0000256" key="6">
    <source>
        <dbReference type="ARBA" id="ARBA00022692"/>
    </source>
</evidence>
<evidence type="ECO:0000256" key="3">
    <source>
        <dbReference type="ARBA" id="ARBA00012438"/>
    </source>
</evidence>
<dbReference type="InterPro" id="IPR005467">
    <property type="entry name" value="His_kinase_dom"/>
</dbReference>
<evidence type="ECO:0000256" key="7">
    <source>
        <dbReference type="ARBA" id="ARBA00022777"/>
    </source>
</evidence>
<evidence type="ECO:0000256" key="8">
    <source>
        <dbReference type="ARBA" id="ARBA00022989"/>
    </source>
</evidence>
<dbReference type="SUPFAM" id="SSF158472">
    <property type="entry name" value="HAMP domain-like"/>
    <property type="match status" value="1"/>
</dbReference>
<comment type="catalytic activity">
    <reaction evidence="1">
        <text>ATP + protein L-histidine = ADP + protein N-phospho-L-histidine.</text>
        <dbReference type="EC" id="2.7.13.3"/>
    </reaction>
</comment>
<dbReference type="SUPFAM" id="SSF55874">
    <property type="entry name" value="ATPase domain of HSP90 chaperone/DNA topoisomerase II/histidine kinase"/>
    <property type="match status" value="1"/>
</dbReference>
<name>A0A510V440_9CELL</name>
<dbReference type="PANTHER" id="PTHR43547:SF2">
    <property type="entry name" value="HYBRID SIGNAL TRANSDUCTION HISTIDINE KINASE C"/>
    <property type="match status" value="1"/>
</dbReference>
<accession>A0A510V440</accession>
<dbReference type="PRINTS" id="PR00344">
    <property type="entry name" value="BCTRLSENSOR"/>
</dbReference>